<evidence type="ECO:0000313" key="1">
    <source>
        <dbReference type="EMBL" id="KAH3682768.1"/>
    </source>
</evidence>
<protein>
    <submittedName>
        <fullName evidence="1">Uncharacterized protein</fullName>
    </submittedName>
</protein>
<keyword evidence="2" id="KW-1185">Reference proteome</keyword>
<evidence type="ECO:0000313" key="2">
    <source>
        <dbReference type="Proteomes" id="UP000774326"/>
    </source>
</evidence>
<dbReference type="Proteomes" id="UP000774326">
    <property type="component" value="Unassembled WGS sequence"/>
</dbReference>
<dbReference type="AlphaFoldDB" id="A0A9P8Q209"/>
<reference evidence="1" key="2">
    <citation type="submission" date="2021-01" db="EMBL/GenBank/DDBJ databases">
        <authorList>
            <person name="Schikora-Tamarit M.A."/>
        </authorList>
    </citation>
    <scope>NUCLEOTIDE SEQUENCE</scope>
    <source>
        <strain evidence="1">CBS2887</strain>
    </source>
</reference>
<proteinExistence type="predicted"/>
<reference evidence="1" key="1">
    <citation type="journal article" date="2021" name="Open Biol.">
        <title>Shared evolutionary footprints suggest mitochondrial oxidative damage underlies multiple complex I losses in fungi.</title>
        <authorList>
            <person name="Schikora-Tamarit M.A."/>
            <person name="Marcet-Houben M."/>
            <person name="Nosek J."/>
            <person name="Gabaldon T."/>
        </authorList>
    </citation>
    <scope>NUCLEOTIDE SEQUENCE</scope>
    <source>
        <strain evidence="1">CBS2887</strain>
    </source>
</reference>
<comment type="caution">
    <text evidence="1">The sequence shown here is derived from an EMBL/GenBank/DDBJ whole genome shotgun (WGS) entry which is preliminary data.</text>
</comment>
<gene>
    <name evidence="1" type="ORF">WICPIJ_006227</name>
</gene>
<dbReference type="EMBL" id="JAEUBG010003411">
    <property type="protein sequence ID" value="KAH3682768.1"/>
    <property type="molecule type" value="Genomic_DNA"/>
</dbReference>
<accession>A0A9P8Q209</accession>
<sequence length="169" mass="19832">MQQSSQVDIFNLNRVQNLDKILLKNSIDESPKAVEMNRRHFQKNHSNSEEDISKDRIQRAQTVQLLEQIFQDRNELKRSNWYGLVKAGKFLPDLKIGDIKWVKMELMSECCLSDSGIMDLISEEMNETWLYISSLVYSPFFLISAEDSEDSVLYWTLIPLRQIGRILEK</sequence>
<organism evidence="1 2">
    <name type="scientific">Wickerhamomyces pijperi</name>
    <name type="common">Yeast</name>
    <name type="synonym">Pichia pijperi</name>
    <dbReference type="NCBI Taxonomy" id="599730"/>
    <lineage>
        <taxon>Eukaryota</taxon>
        <taxon>Fungi</taxon>
        <taxon>Dikarya</taxon>
        <taxon>Ascomycota</taxon>
        <taxon>Saccharomycotina</taxon>
        <taxon>Saccharomycetes</taxon>
        <taxon>Phaffomycetales</taxon>
        <taxon>Wickerhamomycetaceae</taxon>
        <taxon>Wickerhamomyces</taxon>
    </lineage>
</organism>
<name>A0A9P8Q209_WICPI</name>